<accession>A0A3S9V046</accession>
<dbReference type="InterPro" id="IPR033880">
    <property type="entry name" value="SPFH_YdjI"/>
</dbReference>
<reference evidence="5" key="1">
    <citation type="submission" date="2018-12" db="EMBL/GenBank/DDBJ databases">
        <title>Complete genome sequence of Paenibacillus sp. MBLB1234.</title>
        <authorList>
            <person name="Nam Y.-D."/>
            <person name="Kang J."/>
            <person name="Chung W.-H."/>
            <person name="Park Y.S."/>
        </authorList>
    </citation>
    <scope>NUCLEOTIDE SEQUENCE [LARGE SCALE GENOMIC DNA]</scope>
    <source>
        <strain evidence="5">MBLB1234</strain>
    </source>
</reference>
<dbReference type="Pfam" id="PF12773">
    <property type="entry name" value="DZR"/>
    <property type="match status" value="2"/>
</dbReference>
<dbReference type="AlphaFoldDB" id="A0A3S9V046"/>
<dbReference type="PANTHER" id="PTHR37826:SF2">
    <property type="entry name" value="ZINC-RIBBON DOMAIN-CONTAINING PROTEIN"/>
    <property type="match status" value="1"/>
</dbReference>
<evidence type="ECO:0000313" key="5">
    <source>
        <dbReference type="Proteomes" id="UP000270678"/>
    </source>
</evidence>
<evidence type="ECO:0000259" key="1">
    <source>
        <dbReference type="Pfam" id="PF12773"/>
    </source>
</evidence>
<feature type="domain" description="DZANK-type" evidence="1">
    <location>
        <begin position="367"/>
        <end position="410"/>
    </location>
</feature>
<dbReference type="Proteomes" id="UP000270678">
    <property type="component" value="Chromosome"/>
</dbReference>
<name>A0A3S9V046_9BACL</name>
<dbReference type="Pfam" id="PF13421">
    <property type="entry name" value="Band_7_1"/>
    <property type="match status" value="1"/>
</dbReference>
<dbReference type="Pfam" id="PF13240">
    <property type="entry name" value="Zn_Ribbon_1"/>
    <property type="match status" value="1"/>
</dbReference>
<gene>
    <name evidence="4" type="ORF">EI981_16580</name>
</gene>
<organism evidence="4 5">
    <name type="scientific">Paenibacillus lutimineralis</name>
    <dbReference type="NCBI Taxonomy" id="2707005"/>
    <lineage>
        <taxon>Bacteria</taxon>
        <taxon>Bacillati</taxon>
        <taxon>Bacillota</taxon>
        <taxon>Bacilli</taxon>
        <taxon>Bacillales</taxon>
        <taxon>Paenibacillaceae</taxon>
        <taxon>Paenibacillus</taxon>
    </lineage>
</organism>
<dbReference type="PANTHER" id="PTHR37826">
    <property type="entry name" value="FLOTILLIN BAND_7_5 DOMAIN PROTEIN"/>
    <property type="match status" value="1"/>
</dbReference>
<proteinExistence type="predicted"/>
<protein>
    <submittedName>
        <fullName evidence="4">SPFH domain-containing protein</fullName>
    </submittedName>
</protein>
<sequence>MALIDVIKYDGSPDVLVWKHPETELGTWTQLIVNQSQEAILFKDGRALDLYGPGRHTLSTANIPILNNIINLPFGGKSPFSAEVWYINKVSSLDVKWGTSSPIQLQDPKYNIIVPVRAFGQLGIEIEDSRKFLTKLVGTLRGFTQNTLVEYFRGLIGMNINSLITSYLVHKKISVLEINAFTSEMSDHFKSSVATAMEEYGINVLNLYVQSVNLPESDPSVKRLRDALARKAEMDILGYNYQQERTFDTLEGAAKNEGSMQAGIMGTGLGFGMGSGIGGPIGSAMSELAGAMNTKVTNKQAAYRICSNCQHANEENSAFCSSCGQPLAESIQQAAAKETVATCNVCGSPIQKDSKFCPNCGDKYFACPRCGTDNPENSLECVKCKEPLPRHCPKCSELVPGSSKFCGNCGTEVVLKCNSCGHEVGPNQKFCLECGASLLEGGND</sequence>
<feature type="domain" description="SPFH" evidence="3">
    <location>
        <begin position="23"/>
        <end position="217"/>
    </location>
</feature>
<feature type="domain" description="Zinc-ribbon" evidence="2">
    <location>
        <begin position="416"/>
        <end position="438"/>
    </location>
</feature>
<keyword evidence="5" id="KW-1185">Reference proteome</keyword>
<dbReference type="KEGG" id="plut:EI981_16580"/>
<dbReference type="OrthoDB" id="9764015at2"/>
<evidence type="ECO:0000313" key="4">
    <source>
        <dbReference type="EMBL" id="AZS15891.1"/>
    </source>
</evidence>
<dbReference type="CDD" id="cd03408">
    <property type="entry name" value="SPFH_like_u1"/>
    <property type="match status" value="1"/>
</dbReference>
<dbReference type="RefSeq" id="WP_126999975.1">
    <property type="nucleotide sequence ID" value="NZ_CP034346.1"/>
</dbReference>
<evidence type="ECO:0000259" key="3">
    <source>
        <dbReference type="Pfam" id="PF13421"/>
    </source>
</evidence>
<dbReference type="InterPro" id="IPR025874">
    <property type="entry name" value="DZR"/>
</dbReference>
<feature type="domain" description="DZANK-type" evidence="1">
    <location>
        <begin position="306"/>
        <end position="361"/>
    </location>
</feature>
<dbReference type="InterPro" id="IPR026870">
    <property type="entry name" value="Zinc_ribbon_dom"/>
</dbReference>
<dbReference type="EMBL" id="CP034346">
    <property type="protein sequence ID" value="AZS15891.1"/>
    <property type="molecule type" value="Genomic_DNA"/>
</dbReference>
<evidence type="ECO:0000259" key="2">
    <source>
        <dbReference type="Pfam" id="PF13240"/>
    </source>
</evidence>